<sequence length="252" mass="28371">MTSTVKSILSGIAMAYAALYLTRAIQFVLEFNHDMGISRGDIASLNTHGCAPVTFTAKQGEMGKEKEVWLEGCEDVHVHQKSGLAFTACVKNVESRKVWYPPASKLSKEDTRLNGWLKDRLVVYDIENGFAQEMELVGFPADVDRVFHGLDFYENLTTPVSSTTENSSDDDKNKELALTLFVVNHRRTGSVVEVFEYTRTTNKSLGVVRYAETVVSELIRTPNDVLAMGRRSFYVTNDHFYKQGYMRNIEGT</sequence>
<organism evidence="1 2">
    <name type="scientific">Linnemannia gamsii</name>
    <dbReference type="NCBI Taxonomy" id="64522"/>
    <lineage>
        <taxon>Eukaryota</taxon>
        <taxon>Fungi</taxon>
        <taxon>Fungi incertae sedis</taxon>
        <taxon>Mucoromycota</taxon>
        <taxon>Mortierellomycotina</taxon>
        <taxon>Mortierellomycetes</taxon>
        <taxon>Mortierellales</taxon>
        <taxon>Mortierellaceae</taxon>
        <taxon>Linnemannia</taxon>
    </lineage>
</organism>
<evidence type="ECO:0000313" key="1">
    <source>
        <dbReference type="EMBL" id="KAG0285299.1"/>
    </source>
</evidence>
<dbReference type="InterPro" id="IPR051288">
    <property type="entry name" value="Serum_paraoxonase/arylesterase"/>
</dbReference>
<keyword evidence="2" id="KW-1185">Reference proteome</keyword>
<reference evidence="1 2" key="1">
    <citation type="journal article" date="2020" name="Fungal Divers.">
        <title>Resolving the Mortierellaceae phylogeny through synthesis of multi-gene phylogenetics and phylogenomics.</title>
        <authorList>
            <person name="Vandepol N."/>
            <person name="Liber J."/>
            <person name="Desiro A."/>
            <person name="Na H."/>
            <person name="Kennedy M."/>
            <person name="Barry K."/>
            <person name="Grigoriev I.V."/>
            <person name="Miller A.N."/>
            <person name="O'Donnell K."/>
            <person name="Stajich J.E."/>
            <person name="Bonito G."/>
        </authorList>
    </citation>
    <scope>NUCLEOTIDE SEQUENCE [LARGE SCALE GENOMIC DNA]</scope>
    <source>
        <strain evidence="1 2">AD045</strain>
    </source>
</reference>
<name>A0ABQ7JW54_9FUNG</name>
<dbReference type="InterPro" id="IPR011042">
    <property type="entry name" value="6-blade_b-propeller_TolB-like"/>
</dbReference>
<dbReference type="Gene3D" id="2.120.10.30">
    <property type="entry name" value="TolB, C-terminal domain"/>
    <property type="match status" value="1"/>
</dbReference>
<comment type="caution">
    <text evidence="1">The sequence shown here is derived from an EMBL/GenBank/DDBJ whole genome shotgun (WGS) entry which is preliminary data.</text>
</comment>
<protein>
    <submittedName>
        <fullName evidence="1">Uncharacterized protein</fullName>
    </submittedName>
</protein>
<dbReference type="Proteomes" id="UP001194696">
    <property type="component" value="Unassembled WGS sequence"/>
</dbReference>
<gene>
    <name evidence="1" type="ORF">BGZ96_010432</name>
</gene>
<dbReference type="PANTHER" id="PTHR11799:SF12">
    <property type="entry name" value="PARAOXONASE-RELATED"/>
    <property type="match status" value="1"/>
</dbReference>
<accession>A0ABQ7JW54</accession>
<dbReference type="PANTHER" id="PTHR11799">
    <property type="entry name" value="PARAOXONASE"/>
    <property type="match status" value="1"/>
</dbReference>
<proteinExistence type="predicted"/>
<evidence type="ECO:0000313" key="2">
    <source>
        <dbReference type="Proteomes" id="UP001194696"/>
    </source>
</evidence>
<dbReference type="EMBL" id="JAAAIM010000681">
    <property type="protein sequence ID" value="KAG0285299.1"/>
    <property type="molecule type" value="Genomic_DNA"/>
</dbReference>